<protein>
    <submittedName>
        <fullName evidence="11">ABC transporter ATP-binding protein</fullName>
    </submittedName>
</protein>
<reference evidence="11 12" key="1">
    <citation type="submission" date="2020-09" db="EMBL/GenBank/DDBJ databases">
        <title>Diversity and distribution of actinomycetes associated with coral in the coast of Hainan.</title>
        <authorList>
            <person name="Li F."/>
        </authorList>
    </citation>
    <scope>NUCLEOTIDE SEQUENCE [LARGE SCALE GENOMIC DNA]</scope>
    <source>
        <strain evidence="11 12">HNM0947</strain>
    </source>
</reference>
<dbReference type="InterPro" id="IPR011527">
    <property type="entry name" value="ABC1_TM_dom"/>
</dbReference>
<keyword evidence="4 11" id="KW-0067">ATP-binding</keyword>
<evidence type="ECO:0000256" key="6">
    <source>
        <dbReference type="ARBA" id="ARBA00023136"/>
    </source>
</evidence>
<dbReference type="EMBL" id="JADBGI010000040">
    <property type="protein sequence ID" value="MBE3002312.1"/>
    <property type="molecule type" value="Genomic_DNA"/>
</dbReference>
<dbReference type="Pfam" id="PF00664">
    <property type="entry name" value="ABC_membrane"/>
    <property type="match status" value="1"/>
</dbReference>
<dbReference type="PROSITE" id="PS00211">
    <property type="entry name" value="ABC_TRANSPORTER_1"/>
    <property type="match status" value="1"/>
</dbReference>
<evidence type="ECO:0000256" key="5">
    <source>
        <dbReference type="ARBA" id="ARBA00022989"/>
    </source>
</evidence>
<feature type="region of interest" description="Disordered" evidence="7">
    <location>
        <begin position="1"/>
        <end position="20"/>
    </location>
</feature>
<dbReference type="InterPro" id="IPR003439">
    <property type="entry name" value="ABC_transporter-like_ATP-bd"/>
</dbReference>
<feature type="transmembrane region" description="Helical" evidence="8">
    <location>
        <begin position="256"/>
        <end position="282"/>
    </location>
</feature>
<feature type="transmembrane region" description="Helical" evidence="8">
    <location>
        <begin position="70"/>
        <end position="91"/>
    </location>
</feature>
<organism evidence="11 12">
    <name type="scientific">Nocardiopsis coralli</name>
    <dbReference type="NCBI Taxonomy" id="2772213"/>
    <lineage>
        <taxon>Bacteria</taxon>
        <taxon>Bacillati</taxon>
        <taxon>Actinomycetota</taxon>
        <taxon>Actinomycetes</taxon>
        <taxon>Streptosporangiales</taxon>
        <taxon>Nocardiopsidaceae</taxon>
        <taxon>Nocardiopsis</taxon>
    </lineage>
</organism>
<dbReference type="Pfam" id="PF00005">
    <property type="entry name" value="ABC_tran"/>
    <property type="match status" value="1"/>
</dbReference>
<dbReference type="InterPro" id="IPR003593">
    <property type="entry name" value="AAA+_ATPase"/>
</dbReference>
<dbReference type="PANTHER" id="PTHR43394">
    <property type="entry name" value="ATP-DEPENDENT PERMEASE MDL1, MITOCHONDRIAL"/>
    <property type="match status" value="1"/>
</dbReference>
<feature type="domain" description="ABC transmembrane type-1" evidence="10">
    <location>
        <begin position="39"/>
        <end position="317"/>
    </location>
</feature>
<evidence type="ECO:0000259" key="9">
    <source>
        <dbReference type="PROSITE" id="PS50893"/>
    </source>
</evidence>
<comment type="subcellular location">
    <subcellularLocation>
        <location evidence="1">Cell membrane</location>
        <topology evidence="1">Multi-pass membrane protein</topology>
    </subcellularLocation>
</comment>
<dbReference type="PROSITE" id="PS50929">
    <property type="entry name" value="ABC_TM1F"/>
    <property type="match status" value="1"/>
</dbReference>
<feature type="transmembrane region" description="Helical" evidence="8">
    <location>
        <begin position="173"/>
        <end position="193"/>
    </location>
</feature>
<evidence type="ECO:0000259" key="10">
    <source>
        <dbReference type="PROSITE" id="PS50929"/>
    </source>
</evidence>
<dbReference type="InterPro" id="IPR036640">
    <property type="entry name" value="ABC1_TM_sf"/>
</dbReference>
<accession>A0ABR9PER8</accession>
<dbReference type="PANTHER" id="PTHR43394:SF1">
    <property type="entry name" value="ATP-BINDING CASSETTE SUB-FAMILY B MEMBER 10, MITOCHONDRIAL"/>
    <property type="match status" value="1"/>
</dbReference>
<keyword evidence="3" id="KW-0547">Nucleotide-binding</keyword>
<dbReference type="PROSITE" id="PS50893">
    <property type="entry name" value="ABC_TRANSPORTER_2"/>
    <property type="match status" value="1"/>
</dbReference>
<evidence type="ECO:0000256" key="1">
    <source>
        <dbReference type="ARBA" id="ARBA00004651"/>
    </source>
</evidence>
<name>A0ABR9PER8_9ACTN</name>
<dbReference type="Proteomes" id="UP000806528">
    <property type="component" value="Unassembled WGS sequence"/>
</dbReference>
<comment type="caution">
    <text evidence="11">The sequence shown here is derived from an EMBL/GenBank/DDBJ whole genome shotgun (WGS) entry which is preliminary data.</text>
</comment>
<evidence type="ECO:0000256" key="8">
    <source>
        <dbReference type="SAM" id="Phobius"/>
    </source>
</evidence>
<dbReference type="GO" id="GO:0005524">
    <property type="term" value="F:ATP binding"/>
    <property type="evidence" value="ECO:0007669"/>
    <property type="project" value="UniProtKB-KW"/>
</dbReference>
<dbReference type="InterPro" id="IPR017871">
    <property type="entry name" value="ABC_transporter-like_CS"/>
</dbReference>
<gene>
    <name evidence="11" type="ORF">IDM40_26955</name>
</gene>
<evidence type="ECO:0000256" key="3">
    <source>
        <dbReference type="ARBA" id="ARBA00022741"/>
    </source>
</evidence>
<feature type="transmembrane region" description="Helical" evidence="8">
    <location>
        <begin position="37"/>
        <end position="58"/>
    </location>
</feature>
<evidence type="ECO:0000256" key="2">
    <source>
        <dbReference type="ARBA" id="ARBA00022692"/>
    </source>
</evidence>
<dbReference type="RefSeq" id="WP_193124896.1">
    <property type="nucleotide sequence ID" value="NZ_JADBGI010000040.1"/>
</dbReference>
<keyword evidence="12" id="KW-1185">Reference proteome</keyword>
<keyword evidence="5 8" id="KW-1133">Transmembrane helix</keyword>
<evidence type="ECO:0000313" key="12">
    <source>
        <dbReference type="Proteomes" id="UP000806528"/>
    </source>
</evidence>
<dbReference type="SUPFAM" id="SSF52540">
    <property type="entry name" value="P-loop containing nucleoside triphosphate hydrolases"/>
    <property type="match status" value="1"/>
</dbReference>
<evidence type="ECO:0000313" key="11">
    <source>
        <dbReference type="EMBL" id="MBE3002312.1"/>
    </source>
</evidence>
<feature type="domain" description="ABC transporter" evidence="9">
    <location>
        <begin position="356"/>
        <end position="591"/>
    </location>
</feature>
<keyword evidence="2 8" id="KW-0812">Transmembrane</keyword>
<dbReference type="CDD" id="cd18551">
    <property type="entry name" value="ABC_6TM_LmrA_like"/>
    <property type="match status" value="1"/>
</dbReference>
<proteinExistence type="predicted"/>
<keyword evidence="6 8" id="KW-0472">Membrane</keyword>
<sequence length="598" mass="63233">MAATDTPATGPEDRGPEPVPRARIADLWPYVHPHRRALAAALALGLLGAGAAVAQPLLVAEAVDTFADGVAPWVLAVLPALLIASAGLTCLQQLILERSSERLVFDMRRRLIAHVLRLPIGVLERRKRGDLVSRVGADTSSMRRVLSQGVVELCSSGLTVVAALVFMALIDALLLGVVVGVVAALVVTVILIGRRTQGAALQLQTSVGRMSSHMERALGGVRTIRATLSTRRETDRGTQEASGALNAGLRVAGLKAVVSSFSGVAVQVVLLAVVGLGALRVASGALTVGELSAFVMYMMLIVTPVALFAGIVTAFNEALGAFGRVKEVLSLPTEHDPAEPAGDQSLDRGAGRAFEFRGAGFVYPGSAEGEWALRGVDLAVPTGGVTAIVGPSGAGKSTLFGLMERFYDLAEGELRFFGRNVDTLPRDRVRAHLAYVEQDAPALAGTVRENLLLGRHDADDAACIEALRRSNLLFLAERPADLLDLEIGENGILLSGGERQRLAIARALLSDADVLLLDEATSNLDSNNEHSLQKAIDEAGRDRTVVVIAHRLATVRHAGNIIVVEDGRVVGQGDHPVLMRSNALYRELVERQQLDPVG</sequence>
<evidence type="ECO:0000256" key="4">
    <source>
        <dbReference type="ARBA" id="ARBA00022840"/>
    </source>
</evidence>
<dbReference type="SUPFAM" id="SSF90123">
    <property type="entry name" value="ABC transporter transmembrane region"/>
    <property type="match status" value="1"/>
</dbReference>
<feature type="transmembrane region" description="Helical" evidence="8">
    <location>
        <begin position="294"/>
        <end position="315"/>
    </location>
</feature>
<evidence type="ECO:0000256" key="7">
    <source>
        <dbReference type="SAM" id="MobiDB-lite"/>
    </source>
</evidence>
<dbReference type="Gene3D" id="1.20.1560.10">
    <property type="entry name" value="ABC transporter type 1, transmembrane domain"/>
    <property type="match status" value="1"/>
</dbReference>
<dbReference type="InterPro" id="IPR039421">
    <property type="entry name" value="Type_1_exporter"/>
</dbReference>
<dbReference type="Gene3D" id="3.40.50.300">
    <property type="entry name" value="P-loop containing nucleotide triphosphate hydrolases"/>
    <property type="match status" value="1"/>
</dbReference>
<dbReference type="InterPro" id="IPR027417">
    <property type="entry name" value="P-loop_NTPase"/>
</dbReference>
<feature type="transmembrane region" description="Helical" evidence="8">
    <location>
        <begin position="150"/>
        <end position="167"/>
    </location>
</feature>
<dbReference type="SMART" id="SM00382">
    <property type="entry name" value="AAA"/>
    <property type="match status" value="1"/>
</dbReference>